<dbReference type="Pfam" id="PF07715">
    <property type="entry name" value="Plug"/>
    <property type="match status" value="1"/>
</dbReference>
<accession>A0ABX2ASH3</accession>
<comment type="subcellular location">
    <subcellularLocation>
        <location evidence="1 11">Cell outer membrane</location>
        <topology evidence="1 11">Multi-pass membrane protein</topology>
    </subcellularLocation>
</comment>
<dbReference type="RefSeq" id="WP_172277283.1">
    <property type="nucleotide sequence ID" value="NZ_CASGMU010000020.1"/>
</dbReference>
<dbReference type="Proteomes" id="UP000714420">
    <property type="component" value="Unassembled WGS sequence"/>
</dbReference>
<evidence type="ECO:0000313" key="16">
    <source>
        <dbReference type="EMBL" id="NPD93160.1"/>
    </source>
</evidence>
<keyword evidence="8 12" id="KW-0798">TonB box</keyword>
<evidence type="ECO:0000259" key="14">
    <source>
        <dbReference type="Pfam" id="PF00593"/>
    </source>
</evidence>
<evidence type="ECO:0000256" key="12">
    <source>
        <dbReference type="RuleBase" id="RU003357"/>
    </source>
</evidence>
<keyword evidence="4" id="KW-0410">Iron transport</keyword>
<evidence type="ECO:0000256" key="3">
    <source>
        <dbReference type="ARBA" id="ARBA00022452"/>
    </source>
</evidence>
<evidence type="ECO:0000256" key="5">
    <source>
        <dbReference type="ARBA" id="ARBA00022692"/>
    </source>
</evidence>
<dbReference type="InterPro" id="IPR000531">
    <property type="entry name" value="Beta-barrel_TonB"/>
</dbReference>
<feature type="signal peptide" evidence="13">
    <location>
        <begin position="1"/>
        <end position="28"/>
    </location>
</feature>
<evidence type="ECO:0000259" key="15">
    <source>
        <dbReference type="Pfam" id="PF07715"/>
    </source>
</evidence>
<protein>
    <submittedName>
        <fullName evidence="16">TonB-dependent receptor</fullName>
    </submittedName>
</protein>
<keyword evidence="13" id="KW-0732">Signal</keyword>
<keyword evidence="16" id="KW-0675">Receptor</keyword>
<feature type="domain" description="TonB-dependent receptor-like beta-barrel" evidence="14">
    <location>
        <begin position="271"/>
        <end position="751"/>
    </location>
</feature>
<evidence type="ECO:0000256" key="10">
    <source>
        <dbReference type="ARBA" id="ARBA00023237"/>
    </source>
</evidence>
<keyword evidence="7" id="KW-0406">Ion transport</keyword>
<gene>
    <name evidence="16" type="ORF">HPS56_12605</name>
</gene>
<evidence type="ECO:0000256" key="13">
    <source>
        <dbReference type="SAM" id="SignalP"/>
    </source>
</evidence>
<comment type="similarity">
    <text evidence="11 12">Belongs to the TonB-dependent receptor family.</text>
</comment>
<keyword evidence="5 11" id="KW-0812">Transmembrane</keyword>
<dbReference type="Gene3D" id="2.40.170.20">
    <property type="entry name" value="TonB-dependent receptor, beta-barrel domain"/>
    <property type="match status" value="1"/>
</dbReference>
<proteinExistence type="inferred from homology"/>
<evidence type="ECO:0000256" key="4">
    <source>
        <dbReference type="ARBA" id="ARBA00022496"/>
    </source>
</evidence>
<keyword evidence="10 11" id="KW-0998">Cell outer membrane</keyword>
<keyword evidence="9 11" id="KW-0472">Membrane</keyword>
<feature type="domain" description="TonB-dependent receptor plug" evidence="15">
    <location>
        <begin position="74"/>
        <end position="176"/>
    </location>
</feature>
<evidence type="ECO:0000256" key="2">
    <source>
        <dbReference type="ARBA" id="ARBA00022448"/>
    </source>
</evidence>
<dbReference type="InterPro" id="IPR036942">
    <property type="entry name" value="Beta-barrel_TonB_sf"/>
</dbReference>
<keyword evidence="6" id="KW-0408">Iron</keyword>
<keyword evidence="3 11" id="KW-1134">Transmembrane beta strand</keyword>
<evidence type="ECO:0000256" key="9">
    <source>
        <dbReference type="ARBA" id="ARBA00023136"/>
    </source>
</evidence>
<keyword evidence="2 11" id="KW-0813">Transport</keyword>
<feature type="chain" id="PRO_5045814596" evidence="13">
    <location>
        <begin position="29"/>
        <end position="805"/>
    </location>
</feature>
<dbReference type="InterPro" id="IPR012910">
    <property type="entry name" value="Plug_dom"/>
</dbReference>
<dbReference type="EMBL" id="JABKKF010000017">
    <property type="protein sequence ID" value="NPD93160.1"/>
    <property type="molecule type" value="Genomic_DNA"/>
</dbReference>
<dbReference type="PROSITE" id="PS52016">
    <property type="entry name" value="TONB_DEPENDENT_REC_3"/>
    <property type="match status" value="1"/>
</dbReference>
<reference evidence="16 17" key="1">
    <citation type="submission" date="2020-05" db="EMBL/GenBank/DDBJ databases">
        <title>Distinct polysaccharide utilization as determinants for interspecies competition between intestinal Prevotella spp.</title>
        <authorList>
            <person name="Galvez E.J.C."/>
            <person name="Iljazovic A."/>
            <person name="Strowig T."/>
        </authorList>
    </citation>
    <scope>NUCLEOTIDE SEQUENCE [LARGE SCALE GENOMIC DNA]</scope>
    <source>
        <strain evidence="16 17">PMUR</strain>
    </source>
</reference>
<dbReference type="PANTHER" id="PTHR32552">
    <property type="entry name" value="FERRICHROME IRON RECEPTOR-RELATED"/>
    <property type="match status" value="1"/>
</dbReference>
<evidence type="ECO:0000256" key="1">
    <source>
        <dbReference type="ARBA" id="ARBA00004571"/>
    </source>
</evidence>
<name>A0ABX2ASH3_9BACT</name>
<evidence type="ECO:0000256" key="11">
    <source>
        <dbReference type="PROSITE-ProRule" id="PRU01360"/>
    </source>
</evidence>
<evidence type="ECO:0000256" key="6">
    <source>
        <dbReference type="ARBA" id="ARBA00023004"/>
    </source>
</evidence>
<keyword evidence="17" id="KW-1185">Reference proteome</keyword>
<evidence type="ECO:0000313" key="17">
    <source>
        <dbReference type="Proteomes" id="UP000714420"/>
    </source>
</evidence>
<dbReference type="SUPFAM" id="SSF56935">
    <property type="entry name" value="Porins"/>
    <property type="match status" value="1"/>
</dbReference>
<dbReference type="InterPro" id="IPR039426">
    <property type="entry name" value="TonB-dep_rcpt-like"/>
</dbReference>
<comment type="caution">
    <text evidence="16">The sequence shown here is derived from an EMBL/GenBank/DDBJ whole genome shotgun (WGS) entry which is preliminary data.</text>
</comment>
<organism evidence="16 17">
    <name type="scientific">Xylanibacter muris</name>
    <dbReference type="NCBI Taxonomy" id="2736290"/>
    <lineage>
        <taxon>Bacteria</taxon>
        <taxon>Pseudomonadati</taxon>
        <taxon>Bacteroidota</taxon>
        <taxon>Bacteroidia</taxon>
        <taxon>Bacteroidales</taxon>
        <taxon>Prevotellaceae</taxon>
        <taxon>Xylanibacter</taxon>
    </lineage>
</organism>
<sequence length="805" mass="89818">MKTKRHLKKKLFISGILLLPKVAGIAVASESLSITNTSTTLTRKEINSRIDTSRVIDLDEVTVVSQPKEHVRLRRQALSSNVFTDNELQSLQLKDISRLSSLTPSFIVPAYGSRLTSSIYVRGIGSRSGEPAAGVYFDNIPLINKGSYNRHFYQLDRVDLLRGPQGTLYGINSEGGLIRMFSKDPMKHQGTYVSCGIGTGLYSNAEIAQYHRPSDNFAFSAAAFYTGQKGFFNNINTGGNADLSNEAGGRMRFMINNGNRLSMDIMTEYQYTNQNAFAYGEYNNATGHFSNPSTTIMSGYKRQLVTSGLHLSYRAPRFIASSTTSYQYLNDMMQMDQDYMPADYMRLIQMQKSSAVTQEFTIRGNGENKWMPVSGIFLSHQWLRTDGPVYFGDDMNAMIKRSMLGGLTNNPGIPQNVKDMLAGMTITDNNVPGVFHTPQLNIGIYHESNLNLNRRLKATLGIRYDFQRISISYDTRSQFLLNMKMTMPGGNTVPLNRRYTSSLNGSAEKNYSQLLPKFSLLYSTDNSGSNVYVTISKGFRAGGYNLQMFSDIFRTEQGSLGAGLMQMAGGDMNVEHTPEDYSNINNTITYKPEESWNHEIGTHLNILGNKLHADIAIFHTQIRNQQLSVMAGKYGYGRMMINAGRSRSYGMEMSLRGSAADGHIKYGATYSCTNSTFRKYTDGENNYKGKRVPFIPQHTFSLNADYCLNIEGSKLIKSVTAGADVNGNGRTYWDTENNFSQNFYAIAGVHVILDFGKLKANIWGRNITDTRYNTFLINNSADGTSRSFAQQGNPLQIGTDISIKL</sequence>
<dbReference type="PANTHER" id="PTHR32552:SF81">
    <property type="entry name" value="TONB-DEPENDENT OUTER MEMBRANE RECEPTOR"/>
    <property type="match status" value="1"/>
</dbReference>
<evidence type="ECO:0000256" key="7">
    <source>
        <dbReference type="ARBA" id="ARBA00023065"/>
    </source>
</evidence>
<dbReference type="Pfam" id="PF00593">
    <property type="entry name" value="TonB_dep_Rec_b-barrel"/>
    <property type="match status" value="1"/>
</dbReference>
<evidence type="ECO:0000256" key="8">
    <source>
        <dbReference type="ARBA" id="ARBA00023077"/>
    </source>
</evidence>